<name>A0A646KLS2_STRJU</name>
<gene>
    <name evidence="1" type="ORF">FF041_24135</name>
</gene>
<comment type="caution">
    <text evidence="1">The sequence shown here is derived from an EMBL/GenBank/DDBJ whole genome shotgun (WGS) entry which is preliminary data.</text>
</comment>
<proteinExistence type="predicted"/>
<dbReference type="RefSeq" id="WP_153524726.1">
    <property type="nucleotide sequence ID" value="NZ_JBEPDZ010000017.1"/>
</dbReference>
<dbReference type="InterPro" id="IPR046193">
    <property type="entry name" value="DUF6221"/>
</dbReference>
<dbReference type="OrthoDB" id="4290974at2"/>
<protein>
    <submittedName>
        <fullName evidence="1">Uncharacterized protein</fullName>
    </submittedName>
</protein>
<evidence type="ECO:0000313" key="1">
    <source>
        <dbReference type="EMBL" id="MQT03165.1"/>
    </source>
</evidence>
<keyword evidence="2" id="KW-1185">Reference proteome</keyword>
<sequence length="184" mass="20914">MPTRLRYERGQHATTTLDFAPLHEHMEGHRFGYTTEVSTMSDHELIAFLRARHAEDRQAALDATWDDADSRHWHAHYRTADDRWVLIDDLDEGIEVRCTAADDGGVVRHMARQDPARTLAETEAKQQTVTEFEEALVSLSTAGPGTTPHDVMTGAANTLRRLLHRDATLYASHPDHQESWHPEE</sequence>
<organism evidence="1 2">
    <name type="scientific">Streptomyces jumonjinensis</name>
    <dbReference type="NCBI Taxonomy" id="1945"/>
    <lineage>
        <taxon>Bacteria</taxon>
        <taxon>Bacillati</taxon>
        <taxon>Actinomycetota</taxon>
        <taxon>Actinomycetes</taxon>
        <taxon>Kitasatosporales</taxon>
        <taxon>Streptomycetaceae</taxon>
        <taxon>Streptomyces</taxon>
    </lineage>
</organism>
<accession>A0A646KLS2</accession>
<reference evidence="1 2" key="1">
    <citation type="submission" date="2019-05" db="EMBL/GenBank/DDBJ databases">
        <title>Comparative genomics and metabolomics analyses of clavulanic acid producing Streptomyces species provides insight into specialized metabolism and evolution of beta-lactam biosynthetic gene clusters.</title>
        <authorList>
            <person name="Moore M.A."/>
            <person name="Cruz-Morales P."/>
            <person name="Barona Gomez F."/>
            <person name="Kapil T."/>
        </authorList>
    </citation>
    <scope>NUCLEOTIDE SEQUENCE [LARGE SCALE GENOMIC DNA]</scope>
    <source>
        <strain evidence="1 2">NRRL 5741</strain>
    </source>
</reference>
<evidence type="ECO:0000313" key="2">
    <source>
        <dbReference type="Proteomes" id="UP000419138"/>
    </source>
</evidence>
<dbReference type="AlphaFoldDB" id="A0A646KLS2"/>
<dbReference type="EMBL" id="VCLA01000164">
    <property type="protein sequence ID" value="MQT03165.1"/>
    <property type="molecule type" value="Genomic_DNA"/>
</dbReference>
<dbReference type="Proteomes" id="UP000419138">
    <property type="component" value="Unassembled WGS sequence"/>
</dbReference>
<dbReference type="Pfam" id="PF19730">
    <property type="entry name" value="DUF6221"/>
    <property type="match status" value="1"/>
</dbReference>